<accession>A0A6V8NJ33</accession>
<reference evidence="4 5" key="1">
    <citation type="journal article" date="2020" name="Front. Microbiol.">
        <title>Single-cell genomics of novel Actinobacteria with the Wood-Ljungdahl pathway discovered in a serpentinizing system.</title>
        <authorList>
            <person name="Merino N."/>
            <person name="Kawai M."/>
            <person name="Boyd E.S."/>
            <person name="Colman D.R."/>
            <person name="McGlynn S.E."/>
            <person name="Nealson K.H."/>
            <person name="Kurokawa K."/>
            <person name="Hongoh Y."/>
        </authorList>
    </citation>
    <scope>NUCLEOTIDE SEQUENCE [LARGE SCALE GENOMIC DNA]</scope>
    <source>
        <strain evidence="4 5">S03</strain>
    </source>
</reference>
<dbReference type="InterPro" id="IPR001852">
    <property type="entry name" value="PdxS/SNZ"/>
</dbReference>
<dbReference type="GO" id="GO:0042823">
    <property type="term" value="P:pyridoxal phosphate biosynthetic process"/>
    <property type="evidence" value="ECO:0007669"/>
    <property type="project" value="InterPro"/>
</dbReference>
<feature type="non-terminal residue" evidence="4">
    <location>
        <position position="1"/>
    </location>
</feature>
<organism evidence="4 5">
    <name type="scientific">Candidatus Hakubella thermalkaliphila</name>
    <dbReference type="NCBI Taxonomy" id="2754717"/>
    <lineage>
        <taxon>Bacteria</taxon>
        <taxon>Bacillati</taxon>
        <taxon>Actinomycetota</taxon>
        <taxon>Actinomycetota incertae sedis</taxon>
        <taxon>Candidatus Hakubellales</taxon>
        <taxon>Candidatus Hakubellaceae</taxon>
        <taxon>Candidatus Hakubella</taxon>
    </lineage>
</organism>
<dbReference type="InterPro" id="IPR013785">
    <property type="entry name" value="Aldolase_TIM"/>
</dbReference>
<evidence type="ECO:0000256" key="1">
    <source>
        <dbReference type="ARBA" id="ARBA00007281"/>
    </source>
</evidence>
<evidence type="ECO:0000313" key="4">
    <source>
        <dbReference type="EMBL" id="GFP19371.1"/>
    </source>
</evidence>
<name>A0A6V8NJ33_9ACTN</name>
<protein>
    <recommendedName>
        <fullName evidence="3">PdxS/SNZ N-terminal domain-containing protein</fullName>
    </recommendedName>
</protein>
<dbReference type="EMBL" id="BLRU01000067">
    <property type="protein sequence ID" value="GFP19371.1"/>
    <property type="molecule type" value="Genomic_DNA"/>
</dbReference>
<evidence type="ECO:0000259" key="3">
    <source>
        <dbReference type="Pfam" id="PF01680"/>
    </source>
</evidence>
<dbReference type="Pfam" id="PF01680">
    <property type="entry name" value="SOR_SNZ"/>
    <property type="match status" value="1"/>
</dbReference>
<dbReference type="InterPro" id="IPR033755">
    <property type="entry name" value="PdxS/SNZ_N"/>
</dbReference>
<dbReference type="AlphaFoldDB" id="A0A6V8NJ33"/>
<sequence>ESDVLAPADDGHHIDKWDFKVPFVCGAINL</sequence>
<dbReference type="Gene3D" id="3.20.20.70">
    <property type="entry name" value="Aldolase class I"/>
    <property type="match status" value="1"/>
</dbReference>
<evidence type="ECO:0000313" key="5">
    <source>
        <dbReference type="Proteomes" id="UP000574717"/>
    </source>
</evidence>
<evidence type="ECO:0000256" key="2">
    <source>
        <dbReference type="PROSITE-ProRule" id="PRU00481"/>
    </source>
</evidence>
<gene>
    <name evidence="4" type="ORF">HKBW3S03_00876</name>
</gene>
<feature type="domain" description="PdxS/SNZ N-terminal" evidence="3">
    <location>
        <begin position="1"/>
        <end position="30"/>
    </location>
</feature>
<comment type="similarity">
    <text evidence="1 2">Belongs to the PdxS/SNZ family.</text>
</comment>
<dbReference type="Proteomes" id="UP000574717">
    <property type="component" value="Unassembled WGS sequence"/>
</dbReference>
<comment type="caution">
    <text evidence="4">The sequence shown here is derived from an EMBL/GenBank/DDBJ whole genome shotgun (WGS) entry which is preliminary data.</text>
</comment>
<dbReference type="PROSITE" id="PS51129">
    <property type="entry name" value="PDXS_SNZ_2"/>
    <property type="match status" value="1"/>
</dbReference>
<proteinExistence type="inferred from homology"/>